<feature type="transmembrane region" description="Helical" evidence="5">
    <location>
        <begin position="223"/>
        <end position="241"/>
    </location>
</feature>
<dbReference type="InterPro" id="IPR036259">
    <property type="entry name" value="MFS_trans_sf"/>
</dbReference>
<dbReference type="AlphaFoldDB" id="A0A1M5L8N5"/>
<dbReference type="Proteomes" id="UP000184212">
    <property type="component" value="Unassembled WGS sequence"/>
</dbReference>
<keyword evidence="2 5" id="KW-0812">Transmembrane</keyword>
<evidence type="ECO:0000313" key="7">
    <source>
        <dbReference type="EMBL" id="SHG61484.1"/>
    </source>
</evidence>
<dbReference type="InterPro" id="IPR050382">
    <property type="entry name" value="MFS_Na/Anion_cotransporter"/>
</dbReference>
<comment type="subcellular location">
    <subcellularLocation>
        <location evidence="1">Membrane</location>
        <topology evidence="1">Multi-pass membrane protein</topology>
    </subcellularLocation>
</comment>
<evidence type="ECO:0000256" key="3">
    <source>
        <dbReference type="ARBA" id="ARBA00022989"/>
    </source>
</evidence>
<dbReference type="Gene3D" id="1.20.1250.20">
    <property type="entry name" value="MFS general substrate transporter like domains"/>
    <property type="match status" value="2"/>
</dbReference>
<protein>
    <submittedName>
        <fullName evidence="7">Sugar phosphate permease</fullName>
    </submittedName>
</protein>
<evidence type="ECO:0000259" key="6">
    <source>
        <dbReference type="PROSITE" id="PS50850"/>
    </source>
</evidence>
<keyword evidence="3 5" id="KW-1133">Transmembrane helix</keyword>
<dbReference type="InterPro" id="IPR011701">
    <property type="entry name" value="MFS"/>
</dbReference>
<dbReference type="STRING" id="947013.SAMN04488109_1086"/>
<dbReference type="PANTHER" id="PTHR11662:SF399">
    <property type="entry name" value="FI19708P1-RELATED"/>
    <property type="match status" value="1"/>
</dbReference>
<evidence type="ECO:0000256" key="5">
    <source>
        <dbReference type="SAM" id="Phobius"/>
    </source>
</evidence>
<reference evidence="7 8" key="1">
    <citation type="submission" date="2016-11" db="EMBL/GenBank/DDBJ databases">
        <authorList>
            <person name="Jaros S."/>
            <person name="Januszkiewicz K."/>
            <person name="Wedrychowicz H."/>
        </authorList>
    </citation>
    <scope>NUCLEOTIDE SEQUENCE [LARGE SCALE GENOMIC DNA]</scope>
    <source>
        <strain evidence="7 8">DSM 24574</strain>
    </source>
</reference>
<evidence type="ECO:0000256" key="2">
    <source>
        <dbReference type="ARBA" id="ARBA00022692"/>
    </source>
</evidence>
<dbReference type="InterPro" id="IPR020846">
    <property type="entry name" value="MFS_dom"/>
</dbReference>
<evidence type="ECO:0000256" key="4">
    <source>
        <dbReference type="ARBA" id="ARBA00023136"/>
    </source>
</evidence>
<feature type="transmembrane region" description="Helical" evidence="5">
    <location>
        <begin position="44"/>
        <end position="65"/>
    </location>
</feature>
<evidence type="ECO:0000256" key="1">
    <source>
        <dbReference type="ARBA" id="ARBA00004141"/>
    </source>
</evidence>
<dbReference type="OrthoDB" id="9781156at2"/>
<feature type="transmembrane region" description="Helical" evidence="5">
    <location>
        <begin position="356"/>
        <end position="377"/>
    </location>
</feature>
<dbReference type="PANTHER" id="PTHR11662">
    <property type="entry name" value="SOLUTE CARRIER FAMILY 17"/>
    <property type="match status" value="1"/>
</dbReference>
<gene>
    <name evidence="7" type="ORF">SAMN04488109_1086</name>
</gene>
<sequence>MKVRYQVLLLLVLLSVITYLDRVCMNVVAKYVKADLGLDNQQLGYILAAFSLSYALFEIPTGALGDRIGARRVLTRVVVWWSVFTVLTGSAFSFIILLAIRFLFGAGEAGAYPNASIAIAHWFPRTETARAQSAIWAAGRIGGALTPLIVVPLVHAFGWRLAFGVLGILGFVWAAVWFTWFRDEPRQKPAVTEHELAEIELGRKLGSARHGIPWKAITRNTNLWTLMLMCHLFFYGSYFFTNWSSTYFQEGLGMTEDESKNFVSLSYFLGAIGCLSGGFLSDWLAQKFGLKPGRRVVAVVGLGLSALLFLGAGVLHSKTSSGYLLALSVLTKDLALPVAFAVCVDIGRQNSGVVVGAMNFAGQLGGFFITLIFGILVQQTGNFSYPLFLIAGCLLVSAALWFRIDPTKPVVLDE</sequence>
<feature type="transmembrane region" description="Helical" evidence="5">
    <location>
        <begin position="157"/>
        <end position="180"/>
    </location>
</feature>
<evidence type="ECO:0000313" key="8">
    <source>
        <dbReference type="Proteomes" id="UP000184212"/>
    </source>
</evidence>
<feature type="transmembrane region" description="Helical" evidence="5">
    <location>
        <begin position="77"/>
        <end position="104"/>
    </location>
</feature>
<dbReference type="GO" id="GO:0022857">
    <property type="term" value="F:transmembrane transporter activity"/>
    <property type="evidence" value="ECO:0007669"/>
    <property type="project" value="InterPro"/>
</dbReference>
<accession>A0A1M5L8N5</accession>
<dbReference type="EMBL" id="FQWQ01000001">
    <property type="protein sequence ID" value="SHG61484.1"/>
    <property type="molecule type" value="Genomic_DNA"/>
</dbReference>
<dbReference type="GO" id="GO:0016020">
    <property type="term" value="C:membrane"/>
    <property type="evidence" value="ECO:0007669"/>
    <property type="project" value="UniProtKB-SubCell"/>
</dbReference>
<keyword evidence="4 5" id="KW-0472">Membrane</keyword>
<name>A0A1M5L8N5_9BACT</name>
<feature type="domain" description="Major facilitator superfamily (MFS) profile" evidence="6">
    <location>
        <begin position="7"/>
        <end position="409"/>
    </location>
</feature>
<dbReference type="SUPFAM" id="SSF103473">
    <property type="entry name" value="MFS general substrate transporter"/>
    <property type="match status" value="1"/>
</dbReference>
<feature type="transmembrane region" description="Helical" evidence="5">
    <location>
        <begin position="383"/>
        <end position="402"/>
    </location>
</feature>
<dbReference type="PROSITE" id="PS50850">
    <property type="entry name" value="MFS"/>
    <property type="match status" value="1"/>
</dbReference>
<keyword evidence="8" id="KW-1185">Reference proteome</keyword>
<feature type="transmembrane region" description="Helical" evidence="5">
    <location>
        <begin position="261"/>
        <end position="284"/>
    </location>
</feature>
<dbReference type="RefSeq" id="WP_073131773.1">
    <property type="nucleotide sequence ID" value="NZ_FQWQ01000001.1"/>
</dbReference>
<dbReference type="CDD" id="cd17319">
    <property type="entry name" value="MFS_ExuT_GudP_like"/>
    <property type="match status" value="1"/>
</dbReference>
<proteinExistence type="predicted"/>
<organism evidence="7 8">
    <name type="scientific">Chryseolinea serpens</name>
    <dbReference type="NCBI Taxonomy" id="947013"/>
    <lineage>
        <taxon>Bacteria</taxon>
        <taxon>Pseudomonadati</taxon>
        <taxon>Bacteroidota</taxon>
        <taxon>Cytophagia</taxon>
        <taxon>Cytophagales</taxon>
        <taxon>Fulvivirgaceae</taxon>
        <taxon>Chryseolinea</taxon>
    </lineage>
</organism>
<dbReference type="Pfam" id="PF07690">
    <property type="entry name" value="MFS_1"/>
    <property type="match status" value="1"/>
</dbReference>
<feature type="transmembrane region" description="Helical" evidence="5">
    <location>
        <begin position="296"/>
        <end position="316"/>
    </location>
</feature>